<accession>A0A6J4KY99</accession>
<dbReference type="GO" id="GO:0003908">
    <property type="term" value="F:methylated-DNA-[protein]-cysteine S-methyltransferase activity"/>
    <property type="evidence" value="ECO:0007669"/>
    <property type="project" value="UniProtKB-EC"/>
</dbReference>
<proteinExistence type="predicted"/>
<dbReference type="GO" id="GO:0032259">
    <property type="term" value="P:methylation"/>
    <property type="evidence" value="ECO:0007669"/>
    <property type="project" value="UniProtKB-KW"/>
</dbReference>
<sequence length="165" mass="18027">DPSPHRPRQPPRTADRGRRGRPPLRPLRRAGAGQGARTAHHRRLPCPSRAGPGPAGGDRAAHRLLRPGADGVRRPARSRGDPLPAARVGGAARHPLRGDAQLRAARRRDRESCRLPGGGRGQRAEPGEHRRPLSPRRRQHRQADGLRRGAHHEGAAARPRAARRL</sequence>
<gene>
    <name evidence="2" type="ORF">AVDCRST_MAG24-117</name>
</gene>
<feature type="compositionally biased region" description="Basic and acidic residues" evidence="1">
    <location>
        <begin position="122"/>
        <end position="131"/>
    </location>
</feature>
<feature type="non-terminal residue" evidence="2">
    <location>
        <position position="1"/>
    </location>
</feature>
<feature type="compositionally biased region" description="Basic and acidic residues" evidence="1">
    <location>
        <begin position="141"/>
        <end position="155"/>
    </location>
</feature>
<keyword evidence="2" id="KW-0489">Methyltransferase</keyword>
<keyword evidence="2" id="KW-0808">Transferase</keyword>
<dbReference type="AlphaFoldDB" id="A0A6J4KY99"/>
<dbReference type="EMBL" id="CADCUF010000018">
    <property type="protein sequence ID" value="CAA9316601.1"/>
    <property type="molecule type" value="Genomic_DNA"/>
</dbReference>
<dbReference type="EC" id="2.1.1.63" evidence="2"/>
<feature type="non-terminal residue" evidence="2">
    <location>
        <position position="165"/>
    </location>
</feature>
<organism evidence="2">
    <name type="scientific">uncultured Nocardioidaceae bacterium</name>
    <dbReference type="NCBI Taxonomy" id="253824"/>
    <lineage>
        <taxon>Bacteria</taxon>
        <taxon>Bacillati</taxon>
        <taxon>Actinomycetota</taxon>
        <taxon>Actinomycetes</taxon>
        <taxon>Propionibacteriales</taxon>
        <taxon>Nocardioidaceae</taxon>
        <taxon>environmental samples</taxon>
    </lineage>
</organism>
<evidence type="ECO:0000313" key="2">
    <source>
        <dbReference type="EMBL" id="CAA9316601.1"/>
    </source>
</evidence>
<name>A0A6J4KY99_9ACTN</name>
<evidence type="ECO:0000256" key="1">
    <source>
        <dbReference type="SAM" id="MobiDB-lite"/>
    </source>
</evidence>
<feature type="compositionally biased region" description="Basic residues" evidence="1">
    <location>
        <begin position="18"/>
        <end position="28"/>
    </location>
</feature>
<protein>
    <submittedName>
        <fullName evidence="2">Methylated-DNA--protein-cysteine methyltransferase</fullName>
        <ecNumber evidence="2">2.1.1.63</ecNumber>
    </submittedName>
</protein>
<feature type="region of interest" description="Disordered" evidence="1">
    <location>
        <begin position="1"/>
        <end position="165"/>
    </location>
</feature>
<reference evidence="2" key="1">
    <citation type="submission" date="2020-02" db="EMBL/GenBank/DDBJ databases">
        <authorList>
            <person name="Meier V. D."/>
        </authorList>
    </citation>
    <scope>NUCLEOTIDE SEQUENCE</scope>
    <source>
        <strain evidence="2">AVDCRST_MAG24</strain>
    </source>
</reference>